<feature type="domain" description="Large ribosomal subunit protein uL15/eL18" evidence="6">
    <location>
        <begin position="86"/>
        <end position="141"/>
    </location>
</feature>
<reference evidence="7" key="1">
    <citation type="journal article" date="2020" name="mSystems">
        <title>Genome- and Community-Level Interaction Insights into Carbon Utilization and Element Cycling Functions of Hydrothermarchaeota in Hydrothermal Sediment.</title>
        <authorList>
            <person name="Zhou Z."/>
            <person name="Liu Y."/>
            <person name="Xu W."/>
            <person name="Pan J."/>
            <person name="Luo Z.H."/>
            <person name="Li M."/>
        </authorList>
    </citation>
    <scope>NUCLEOTIDE SEQUENCE [LARGE SCALE GENOMIC DNA]</scope>
    <source>
        <strain evidence="7">SpSt-1042</strain>
    </source>
</reference>
<dbReference type="GO" id="GO:0022625">
    <property type="term" value="C:cytosolic large ribosomal subunit"/>
    <property type="evidence" value="ECO:0007669"/>
    <property type="project" value="TreeGrafter"/>
</dbReference>
<keyword evidence="4" id="KW-0694">RNA-binding</keyword>
<dbReference type="PANTHER" id="PTHR12934:SF11">
    <property type="entry name" value="LARGE RIBOSOMAL SUBUNIT PROTEIN UL15M"/>
    <property type="match status" value="1"/>
</dbReference>
<dbReference type="EMBL" id="DRVY01000056">
    <property type="protein sequence ID" value="HHR92252.1"/>
    <property type="molecule type" value="Genomic_DNA"/>
</dbReference>
<dbReference type="InterPro" id="IPR021131">
    <property type="entry name" value="Ribosomal_uL15/eL18"/>
</dbReference>
<comment type="subunit">
    <text evidence="4">Part of the 50S ribosomal subunit.</text>
</comment>
<dbReference type="Gene3D" id="3.100.10.10">
    <property type="match status" value="1"/>
</dbReference>
<gene>
    <name evidence="4 7" type="primary">rplO</name>
    <name evidence="7" type="ORF">ENL96_01940</name>
</gene>
<dbReference type="GO" id="GO:0003735">
    <property type="term" value="F:structural constituent of ribosome"/>
    <property type="evidence" value="ECO:0007669"/>
    <property type="project" value="InterPro"/>
</dbReference>
<name>A0A7C5URR2_UNCC3</name>
<dbReference type="GO" id="GO:0019843">
    <property type="term" value="F:rRNA binding"/>
    <property type="evidence" value="ECO:0007669"/>
    <property type="project" value="UniProtKB-UniRule"/>
</dbReference>
<dbReference type="Pfam" id="PF00828">
    <property type="entry name" value="Ribosomal_L27A"/>
    <property type="match status" value="1"/>
</dbReference>
<dbReference type="InterPro" id="IPR005749">
    <property type="entry name" value="Ribosomal_uL15_bac-type"/>
</dbReference>
<proteinExistence type="inferred from homology"/>
<dbReference type="InterPro" id="IPR001196">
    <property type="entry name" value="Ribosomal_uL15_CS"/>
</dbReference>
<dbReference type="InterPro" id="IPR036227">
    <property type="entry name" value="Ribosomal_uL15/eL18_sf"/>
</dbReference>
<evidence type="ECO:0000256" key="3">
    <source>
        <dbReference type="ARBA" id="ARBA00023274"/>
    </source>
</evidence>
<dbReference type="GO" id="GO:0006412">
    <property type="term" value="P:translation"/>
    <property type="evidence" value="ECO:0007669"/>
    <property type="project" value="UniProtKB-UniRule"/>
</dbReference>
<dbReference type="AlphaFoldDB" id="A0A7C5URR2"/>
<comment type="caution">
    <text evidence="7">The sequence shown here is derived from an EMBL/GenBank/DDBJ whole genome shotgun (WGS) entry which is preliminary data.</text>
</comment>
<evidence type="ECO:0000256" key="2">
    <source>
        <dbReference type="ARBA" id="ARBA00022980"/>
    </source>
</evidence>
<keyword evidence="3 4" id="KW-0687">Ribonucleoprotein</keyword>
<sequence>MLNSLVKIVKKKKKRIGRGIGSGKGGHTVGKGHEGQKARAGFKHRVWFEGGQTPLIRALPRKRGFKKIDKKEVVAINVSQLSLMKGDEISEEMIRTRFGIKGSEDVKVLGKGFLNRAIILKGVKVSKGARTKIEKAGGKVI</sequence>
<dbReference type="InterPro" id="IPR030878">
    <property type="entry name" value="Ribosomal_uL15"/>
</dbReference>
<accession>A0A7C5URR2</accession>
<comment type="function">
    <text evidence="4">Binds to the 23S rRNA.</text>
</comment>
<organism evidence="7">
    <name type="scientific">candidate division CPR3 bacterium</name>
    <dbReference type="NCBI Taxonomy" id="2268181"/>
    <lineage>
        <taxon>Bacteria</taxon>
        <taxon>Bacteria division CPR3</taxon>
    </lineage>
</organism>
<dbReference type="SUPFAM" id="SSF52080">
    <property type="entry name" value="Ribosomal proteins L15p and L18e"/>
    <property type="match status" value="1"/>
</dbReference>
<evidence type="ECO:0000259" key="6">
    <source>
        <dbReference type="Pfam" id="PF00828"/>
    </source>
</evidence>
<dbReference type="PANTHER" id="PTHR12934">
    <property type="entry name" value="50S RIBOSOMAL PROTEIN L15"/>
    <property type="match status" value="1"/>
</dbReference>
<evidence type="ECO:0000256" key="4">
    <source>
        <dbReference type="HAMAP-Rule" id="MF_01341"/>
    </source>
</evidence>
<keyword evidence="2 4" id="KW-0689">Ribosomal protein</keyword>
<evidence type="ECO:0000313" key="7">
    <source>
        <dbReference type="EMBL" id="HHR92252.1"/>
    </source>
</evidence>
<comment type="similarity">
    <text evidence="1 4 5">Belongs to the universal ribosomal protein uL15 family.</text>
</comment>
<protein>
    <recommendedName>
        <fullName evidence="4">Large ribosomal subunit protein uL15</fullName>
    </recommendedName>
</protein>
<evidence type="ECO:0000256" key="1">
    <source>
        <dbReference type="ARBA" id="ARBA00007320"/>
    </source>
</evidence>
<dbReference type="NCBIfam" id="TIGR01071">
    <property type="entry name" value="rplO_bact"/>
    <property type="match status" value="1"/>
</dbReference>
<dbReference type="HAMAP" id="MF_01341">
    <property type="entry name" value="Ribosomal_uL15"/>
    <property type="match status" value="1"/>
</dbReference>
<evidence type="ECO:0000256" key="5">
    <source>
        <dbReference type="RuleBase" id="RU003888"/>
    </source>
</evidence>
<keyword evidence="4" id="KW-0699">rRNA-binding</keyword>
<dbReference type="PROSITE" id="PS00475">
    <property type="entry name" value="RIBOSOMAL_L15"/>
    <property type="match status" value="1"/>
</dbReference>